<dbReference type="InterPro" id="IPR029058">
    <property type="entry name" value="AB_hydrolase_fold"/>
</dbReference>
<dbReference type="Proteomes" id="UP000732105">
    <property type="component" value="Unassembled WGS sequence"/>
</dbReference>
<proteinExistence type="predicted"/>
<dbReference type="RefSeq" id="WP_171593950.1">
    <property type="nucleotide sequence ID" value="NZ_RZNH01000002.1"/>
</dbReference>
<accession>A0ABX1WRX9</accession>
<sequence>MKERLIIISDLWGKEKSQWLNHYTQILETKFDLAFYDSCEIGEVDKSNYTQGDLHKQFVSGGIEKAVEKLIELEKSPVHILAFSVGGVIAWKFGLRTNNVKSLKCVSSTRLRKETKRPNGKIKLYFGENDEHRPKSEWIENMKLESKLIEGKGHQVYIEADFAQMVCERIVKQNHNTI</sequence>
<dbReference type="SUPFAM" id="SSF53474">
    <property type="entry name" value="alpha/beta-Hydrolases"/>
    <property type="match status" value="1"/>
</dbReference>
<dbReference type="GO" id="GO:0016787">
    <property type="term" value="F:hydrolase activity"/>
    <property type="evidence" value="ECO:0007669"/>
    <property type="project" value="UniProtKB-KW"/>
</dbReference>
<evidence type="ECO:0000313" key="1">
    <source>
        <dbReference type="EMBL" id="NOU58684.1"/>
    </source>
</evidence>
<keyword evidence="1" id="KW-0378">Hydrolase</keyword>
<dbReference type="Gene3D" id="3.40.50.1820">
    <property type="entry name" value="alpha/beta hydrolase"/>
    <property type="match status" value="1"/>
</dbReference>
<organism evidence="1 2">
    <name type="scientific">Marinifilum caeruleilacunae</name>
    <dbReference type="NCBI Taxonomy" id="2499076"/>
    <lineage>
        <taxon>Bacteria</taxon>
        <taxon>Pseudomonadati</taxon>
        <taxon>Bacteroidota</taxon>
        <taxon>Bacteroidia</taxon>
        <taxon>Marinilabiliales</taxon>
        <taxon>Marinifilaceae</taxon>
    </lineage>
</organism>
<reference evidence="1 2" key="1">
    <citation type="submission" date="2018-12" db="EMBL/GenBank/DDBJ databases">
        <title>Marinifilum JC070 sp. nov., a marine bacterium isolated from Yongle Blue Hole in the South China Sea.</title>
        <authorList>
            <person name="Fu T."/>
        </authorList>
    </citation>
    <scope>NUCLEOTIDE SEQUENCE [LARGE SCALE GENOMIC DNA]</scope>
    <source>
        <strain evidence="1 2">JC070</strain>
    </source>
</reference>
<dbReference type="EMBL" id="RZNH01000002">
    <property type="protein sequence ID" value="NOU58684.1"/>
    <property type="molecule type" value="Genomic_DNA"/>
</dbReference>
<comment type="caution">
    <text evidence="1">The sequence shown here is derived from an EMBL/GenBank/DDBJ whole genome shotgun (WGS) entry which is preliminary data.</text>
</comment>
<gene>
    <name evidence="1" type="ORF">ELS83_02555</name>
</gene>
<name>A0ABX1WRX9_9BACT</name>
<keyword evidence="2" id="KW-1185">Reference proteome</keyword>
<protein>
    <submittedName>
        <fullName evidence="1">Alpha/beta hydrolase</fullName>
    </submittedName>
</protein>
<evidence type="ECO:0000313" key="2">
    <source>
        <dbReference type="Proteomes" id="UP000732105"/>
    </source>
</evidence>